<dbReference type="InterPro" id="IPR051681">
    <property type="entry name" value="Ser/Thr_Kinases-Pseudokinases"/>
</dbReference>
<proteinExistence type="predicted"/>
<dbReference type="CDD" id="cd13999">
    <property type="entry name" value="STKc_MAP3K-like"/>
    <property type="match status" value="1"/>
</dbReference>
<feature type="compositionally biased region" description="Low complexity" evidence="6">
    <location>
        <begin position="360"/>
        <end position="372"/>
    </location>
</feature>
<dbReference type="PANTHER" id="PTHR44329">
    <property type="entry name" value="SERINE/THREONINE-PROTEIN KINASE TNNI3K-RELATED"/>
    <property type="match status" value="1"/>
</dbReference>
<keyword evidence="2 5" id="KW-0547">Nucleotide-binding</keyword>
<dbReference type="SMART" id="SM00220">
    <property type="entry name" value="S_TKc"/>
    <property type="match status" value="1"/>
</dbReference>
<evidence type="ECO:0000256" key="3">
    <source>
        <dbReference type="ARBA" id="ARBA00022777"/>
    </source>
</evidence>
<evidence type="ECO:0000256" key="2">
    <source>
        <dbReference type="ARBA" id="ARBA00022741"/>
    </source>
</evidence>
<evidence type="ECO:0000256" key="6">
    <source>
        <dbReference type="SAM" id="MobiDB-lite"/>
    </source>
</evidence>
<dbReference type="InterPro" id="IPR017441">
    <property type="entry name" value="Protein_kinase_ATP_BS"/>
</dbReference>
<dbReference type="RefSeq" id="XP_005644375.1">
    <property type="nucleotide sequence ID" value="XM_005644318.1"/>
</dbReference>
<feature type="region of interest" description="Disordered" evidence="6">
    <location>
        <begin position="1093"/>
        <end position="1186"/>
    </location>
</feature>
<dbReference type="InterPro" id="IPR008271">
    <property type="entry name" value="Ser/Thr_kinase_AS"/>
</dbReference>
<sequence length="1481" mass="154517">MPLKGARGGSAARAAALCLCLLGSCIAQPGGLPPRPSTVLTPAPLLLASPDDWIGLTQPGTGQPVNAEQTRVPPGATEIELQLTGPEAVATDDTVDLMRSTLAEVLPVTYQGINPVAYKNVTSCPELPGEGSPSGAPAPSGGRRLLADFPVPRRALRAEPAYAPPPESACDPKMRAVFLLTFPPDINGTQGQALIRDVVHTGVYAARLKRRKLDIDRVELLASMRGDSPGDAYTAAVAPPGEDALKSEVVNLAPAPAFDPAAMAKSLPNGTQTNVYFTLVLTGYDAVDTNGNFLLALTRLLTDTLNTGDVDYLTPENTAVTDVSNLKPLALPSGTGRRRLLSDSGAADAAVTRRGHPKIVGGSRAGSVAAADGRPRKGQEGSEAAIAADFTAANGQPQKGWSKAITAGKGLPGIEGKGSGGAKKTAGDLVAAKGSQRVSADRTVTRLGLVRIRVPGAGQPDEEEEIQVGASWQVGEGESLGGSLEEQHQHWKSRLASRAGELCNLREGARAAGTHCLRHRSLLQAPQGSPPVIAPAPGPVNLTDDFALANLGPVPTLAVSYEVFAVPSPGPAIIADKLSYFIRTGLMVKLFQSQGFRIDYVQLAKYSPSPNSATPPPEAGVATAEAGSSGLGTAKLVGVIIIPIAVVAIVTAAVFAYLFFRNKKRFSTAGSERPVKDSAQSMHSARSSGKSDMRTSGSGSTTVRSMLDTLVSGRGGISAQEALALASMSRKSLTLPGMKSDWEIDPDELEICRRTDGSEWELGSGASARVYKATRTGVQIVAVKIFTDQVTAEHQLRYAEAFRREIFILRSCHDRNIVQFIGACLQEGQTILVQEYMENGDLFHAIAEDTHSQRFGWYRQRLPTGRLAPATGMARRIALDIARGLFFLHSRKVVHFDLKSANILLARDWTAKIADVGLAKILKDGWLSTLREVGTFSWAAPEVLLGRPCTEKVDIYSFGVVLWELSAGEAPPGRHLRPLRVPEECPADVEAMIARCLDNDPDARPSARELVDFMVELPHASSREDGSTGAASASTELSCSGALGEPEQLLTAGRSLAPVSPKQPPAGMVLPNTFGLLSMQSFRRNNSFKRANSGLARAQSGEAPAAKQEGHATTAPGGQATTSAADEKPPKPQKRSGVTIPSAFKYLTSTSFKREAPPPPPGVPSIPDAPEEELEAAVMESNKSLSAAAAKAAEAAVKQALQEQQGVSELPPSEAIAPGGYPAKGDALGAPRKTVHFSDAENAPADARNRQQTASSSAAAESRGVPGGENARGSRAEGQAGFRGGEEGLAEPASQRTRPDTGQQERGNTARPNGSPVMSPFAAADDGASAGGQPLREAPSAASGAAARPAAVVRSPFASDNDSAPDQPTREASSAASRAAPRPAAVFRSPFASEDDSSPDQAPQEASTTASSAASRQAVKVRSPFASADGAEMQETPDAAPAGFSPFAAAQQGSDVSAAAPAKPSPSKGRPPVIRSAFEME</sequence>
<keyword evidence="7" id="KW-0812">Transmembrane</keyword>
<evidence type="ECO:0000256" key="4">
    <source>
        <dbReference type="ARBA" id="ARBA00022840"/>
    </source>
</evidence>
<feature type="compositionally biased region" description="Polar residues" evidence="6">
    <location>
        <begin position="1294"/>
        <end position="1312"/>
    </location>
</feature>
<dbReference type="OrthoDB" id="512971at2759"/>
<feature type="compositionally biased region" description="Low complexity" evidence="6">
    <location>
        <begin position="1372"/>
        <end position="1392"/>
    </location>
</feature>
<feature type="transmembrane region" description="Helical" evidence="7">
    <location>
        <begin position="636"/>
        <end position="660"/>
    </location>
</feature>
<dbReference type="GeneID" id="17037804"/>
<dbReference type="PROSITE" id="PS50011">
    <property type="entry name" value="PROTEIN_KINASE_DOM"/>
    <property type="match status" value="1"/>
</dbReference>
<feature type="region of interest" description="Disordered" evidence="6">
    <location>
        <begin position="1198"/>
        <end position="1481"/>
    </location>
</feature>
<keyword evidence="7" id="KW-1133">Transmembrane helix</keyword>
<dbReference type="GO" id="GO:0005524">
    <property type="term" value="F:ATP binding"/>
    <property type="evidence" value="ECO:0007669"/>
    <property type="project" value="UniProtKB-UniRule"/>
</dbReference>
<dbReference type="PROSITE" id="PS00107">
    <property type="entry name" value="PROTEIN_KINASE_ATP"/>
    <property type="match status" value="1"/>
</dbReference>
<evidence type="ECO:0000256" key="1">
    <source>
        <dbReference type="ARBA" id="ARBA00022679"/>
    </source>
</evidence>
<feature type="signal peptide" evidence="8">
    <location>
        <begin position="1"/>
        <end position="27"/>
    </location>
</feature>
<keyword evidence="8" id="KW-0732">Signal</keyword>
<evidence type="ECO:0000313" key="10">
    <source>
        <dbReference type="EMBL" id="EIE19831.1"/>
    </source>
</evidence>
<keyword evidence="11" id="KW-1185">Reference proteome</keyword>
<feature type="chain" id="PRO_5003637126" description="Protein kinase domain-containing protein" evidence="8">
    <location>
        <begin position="28"/>
        <end position="1481"/>
    </location>
</feature>
<feature type="compositionally biased region" description="Low complexity" evidence="6">
    <location>
        <begin position="1322"/>
        <end position="1358"/>
    </location>
</feature>
<feature type="domain" description="Protein kinase" evidence="9">
    <location>
        <begin position="756"/>
        <end position="1017"/>
    </location>
</feature>
<dbReference type="Proteomes" id="UP000007264">
    <property type="component" value="Unassembled WGS sequence"/>
</dbReference>
<feature type="compositionally biased region" description="Polar residues" evidence="6">
    <location>
        <begin position="678"/>
        <end position="690"/>
    </location>
</feature>
<dbReference type="Gene3D" id="1.10.510.10">
    <property type="entry name" value="Transferase(Phosphotransferase) domain 1"/>
    <property type="match status" value="1"/>
</dbReference>
<keyword evidence="1" id="KW-0808">Transferase</keyword>
<dbReference type="PROSITE" id="PS51257">
    <property type="entry name" value="PROKAR_LIPOPROTEIN"/>
    <property type="match status" value="1"/>
</dbReference>
<protein>
    <recommendedName>
        <fullName evidence="9">Protein kinase domain-containing protein</fullName>
    </recommendedName>
</protein>
<evidence type="ECO:0000313" key="11">
    <source>
        <dbReference type="Proteomes" id="UP000007264"/>
    </source>
</evidence>
<dbReference type="PROSITE" id="PS00108">
    <property type="entry name" value="PROTEIN_KINASE_ST"/>
    <property type="match status" value="1"/>
</dbReference>
<keyword evidence="3" id="KW-0418">Kinase</keyword>
<name>I0YN62_COCSC</name>
<keyword evidence="4 5" id="KW-0067">ATP-binding</keyword>
<evidence type="ECO:0000256" key="7">
    <source>
        <dbReference type="SAM" id="Phobius"/>
    </source>
</evidence>
<feature type="compositionally biased region" description="Low complexity" evidence="6">
    <location>
        <begin position="1406"/>
        <end position="1415"/>
    </location>
</feature>
<organism evidence="10 11">
    <name type="scientific">Coccomyxa subellipsoidea (strain C-169)</name>
    <name type="common">Green microalga</name>
    <dbReference type="NCBI Taxonomy" id="574566"/>
    <lineage>
        <taxon>Eukaryota</taxon>
        <taxon>Viridiplantae</taxon>
        <taxon>Chlorophyta</taxon>
        <taxon>core chlorophytes</taxon>
        <taxon>Trebouxiophyceae</taxon>
        <taxon>Trebouxiophyceae incertae sedis</taxon>
        <taxon>Coccomyxaceae</taxon>
        <taxon>Coccomyxa</taxon>
        <taxon>Coccomyxa subellipsoidea</taxon>
    </lineage>
</organism>
<feature type="compositionally biased region" description="Low complexity" evidence="6">
    <location>
        <begin position="1439"/>
        <end position="1468"/>
    </location>
</feature>
<comment type="caution">
    <text evidence="10">The sequence shown here is derived from an EMBL/GenBank/DDBJ whole genome shotgun (WGS) entry which is preliminary data.</text>
</comment>
<reference evidence="10 11" key="1">
    <citation type="journal article" date="2012" name="Genome Biol.">
        <title>The genome of the polar eukaryotic microalga coccomyxa subellipsoidea reveals traits of cold adaptation.</title>
        <authorList>
            <person name="Blanc G."/>
            <person name="Agarkova I."/>
            <person name="Grimwood J."/>
            <person name="Kuo A."/>
            <person name="Brueggeman A."/>
            <person name="Dunigan D."/>
            <person name="Gurnon J."/>
            <person name="Ladunga I."/>
            <person name="Lindquist E."/>
            <person name="Lucas S."/>
            <person name="Pangilinan J."/>
            <person name="Proschold T."/>
            <person name="Salamov A."/>
            <person name="Schmutz J."/>
            <person name="Weeks D."/>
            <person name="Yamada T."/>
            <person name="Claverie J.M."/>
            <person name="Grigoriev I."/>
            <person name="Van Etten J."/>
            <person name="Lomsadze A."/>
            <person name="Borodovsky M."/>
        </authorList>
    </citation>
    <scope>NUCLEOTIDE SEQUENCE [LARGE SCALE GENOMIC DNA]</scope>
    <source>
        <strain evidence="10 11">C-169</strain>
    </source>
</reference>
<accession>I0YN62</accession>
<feature type="binding site" evidence="5">
    <location>
        <position position="784"/>
    </location>
    <ligand>
        <name>ATP</name>
        <dbReference type="ChEBI" id="CHEBI:30616"/>
    </ligand>
</feature>
<dbReference type="Pfam" id="PF00069">
    <property type="entry name" value="Pkinase"/>
    <property type="match status" value="1"/>
</dbReference>
<dbReference type="KEGG" id="csl:COCSUDRAFT_67597"/>
<evidence type="ECO:0000259" key="9">
    <source>
        <dbReference type="PROSITE" id="PS50011"/>
    </source>
</evidence>
<dbReference type="EMBL" id="AGSI01000017">
    <property type="protein sequence ID" value="EIE19831.1"/>
    <property type="molecule type" value="Genomic_DNA"/>
</dbReference>
<dbReference type="SUPFAM" id="SSF56112">
    <property type="entry name" value="Protein kinase-like (PK-like)"/>
    <property type="match status" value="1"/>
</dbReference>
<dbReference type="eggNOG" id="KOG0192">
    <property type="taxonomic scope" value="Eukaryota"/>
</dbReference>
<dbReference type="STRING" id="574566.I0YN62"/>
<dbReference type="GO" id="GO:0004674">
    <property type="term" value="F:protein serine/threonine kinase activity"/>
    <property type="evidence" value="ECO:0007669"/>
    <property type="project" value="TreeGrafter"/>
</dbReference>
<feature type="region of interest" description="Disordered" evidence="6">
    <location>
        <begin position="670"/>
        <end position="701"/>
    </location>
</feature>
<evidence type="ECO:0000256" key="5">
    <source>
        <dbReference type="PROSITE-ProRule" id="PRU10141"/>
    </source>
</evidence>
<gene>
    <name evidence="10" type="ORF">COCSUDRAFT_67597</name>
</gene>
<keyword evidence="7" id="KW-0472">Membrane</keyword>
<evidence type="ECO:0000256" key="8">
    <source>
        <dbReference type="SAM" id="SignalP"/>
    </source>
</evidence>
<feature type="region of interest" description="Disordered" evidence="6">
    <location>
        <begin position="337"/>
        <end position="382"/>
    </location>
</feature>
<dbReference type="InterPro" id="IPR011009">
    <property type="entry name" value="Kinase-like_dom_sf"/>
</dbReference>
<dbReference type="InterPro" id="IPR000719">
    <property type="entry name" value="Prot_kinase_dom"/>
</dbReference>